<gene>
    <name evidence="2" type="ORF">DL346_25345</name>
</gene>
<protein>
    <submittedName>
        <fullName evidence="2">Cupin domain-containing protein</fullName>
    </submittedName>
</protein>
<dbReference type="PANTHER" id="PTHR36440">
    <property type="entry name" value="PUTATIVE (AFU_ORTHOLOGUE AFUA_8G07350)-RELATED"/>
    <property type="match status" value="1"/>
</dbReference>
<evidence type="ECO:0000313" key="2">
    <source>
        <dbReference type="EMBL" id="RAP73868.1"/>
    </source>
</evidence>
<keyword evidence="3" id="KW-1185">Reference proteome</keyword>
<organism evidence="2 3">
    <name type="scientific">Paenibacillus montanisoli</name>
    <dbReference type="NCBI Taxonomy" id="2081970"/>
    <lineage>
        <taxon>Bacteria</taxon>
        <taxon>Bacillati</taxon>
        <taxon>Bacillota</taxon>
        <taxon>Bacilli</taxon>
        <taxon>Bacillales</taxon>
        <taxon>Paenibacillaceae</taxon>
        <taxon>Paenibacillus</taxon>
    </lineage>
</organism>
<dbReference type="InterPro" id="IPR014710">
    <property type="entry name" value="RmlC-like_jellyroll"/>
</dbReference>
<sequence>MAEWTADGCPPGTEPMRIAPLHRHLEDDEAWYVLEGTLAFQIGDDIIEAGSGSAVIAPRGVKHTFWNPKQPPARYLIIMTKRISGLIDAIHAAQQRNPAAMKTLFARYESELLE</sequence>
<dbReference type="EMBL" id="QLUW01000006">
    <property type="protein sequence ID" value="RAP73868.1"/>
    <property type="molecule type" value="Genomic_DNA"/>
</dbReference>
<name>A0A328TTJ9_9BACL</name>
<comment type="caution">
    <text evidence="2">The sequence shown here is derived from an EMBL/GenBank/DDBJ whole genome shotgun (WGS) entry which is preliminary data.</text>
</comment>
<accession>A0A328TTJ9</accession>
<evidence type="ECO:0000313" key="3">
    <source>
        <dbReference type="Proteomes" id="UP000249260"/>
    </source>
</evidence>
<dbReference type="AlphaFoldDB" id="A0A328TTJ9"/>
<dbReference type="PANTHER" id="PTHR36440:SF1">
    <property type="entry name" value="PUTATIVE (AFU_ORTHOLOGUE AFUA_8G07350)-RELATED"/>
    <property type="match status" value="1"/>
</dbReference>
<feature type="domain" description="Cupin type-2" evidence="1">
    <location>
        <begin position="17"/>
        <end position="78"/>
    </location>
</feature>
<reference evidence="2 3" key="1">
    <citation type="submission" date="2018-06" db="EMBL/GenBank/DDBJ databases">
        <title>Paenibacillus montanisoli sp. nov., isolated from mountain area soil.</title>
        <authorList>
            <person name="Wu M."/>
        </authorList>
    </citation>
    <scope>NUCLEOTIDE SEQUENCE [LARGE SCALE GENOMIC DNA]</scope>
    <source>
        <strain evidence="2 3">RA17</strain>
    </source>
</reference>
<dbReference type="InterPro" id="IPR053146">
    <property type="entry name" value="QDO-like"/>
</dbReference>
<dbReference type="SUPFAM" id="SSF51182">
    <property type="entry name" value="RmlC-like cupins"/>
    <property type="match status" value="1"/>
</dbReference>
<evidence type="ECO:0000259" key="1">
    <source>
        <dbReference type="Pfam" id="PF07883"/>
    </source>
</evidence>
<dbReference type="InterPro" id="IPR013096">
    <property type="entry name" value="Cupin_2"/>
</dbReference>
<dbReference type="InterPro" id="IPR011051">
    <property type="entry name" value="RmlC_Cupin_sf"/>
</dbReference>
<dbReference type="Proteomes" id="UP000249260">
    <property type="component" value="Unassembled WGS sequence"/>
</dbReference>
<dbReference type="Gene3D" id="2.60.120.10">
    <property type="entry name" value="Jelly Rolls"/>
    <property type="match status" value="1"/>
</dbReference>
<proteinExistence type="predicted"/>
<dbReference type="Pfam" id="PF07883">
    <property type="entry name" value="Cupin_2"/>
    <property type="match status" value="1"/>
</dbReference>
<dbReference type="OrthoDB" id="9794183at2"/>